<dbReference type="PANTHER" id="PTHR47739">
    <property type="entry name" value="TRNA1(VAL) (ADENINE(37)-N6)-METHYLTRANSFERASE"/>
    <property type="match status" value="1"/>
</dbReference>
<gene>
    <name evidence="8" type="ORF">EYD45_16030</name>
</gene>
<proteinExistence type="inferred from homology"/>
<dbReference type="GO" id="GO:0003676">
    <property type="term" value="F:nucleic acid binding"/>
    <property type="evidence" value="ECO:0007669"/>
    <property type="project" value="InterPro"/>
</dbReference>
<evidence type="ECO:0000256" key="5">
    <source>
        <dbReference type="ARBA" id="ARBA00022694"/>
    </source>
</evidence>
<comment type="subcellular location">
    <subcellularLocation>
        <location evidence="6">Cytoplasm</location>
    </subcellularLocation>
</comment>
<dbReference type="Proteomes" id="UP000291142">
    <property type="component" value="Unassembled WGS sequence"/>
</dbReference>
<dbReference type="OrthoDB" id="5383291at2"/>
<evidence type="ECO:0000256" key="1">
    <source>
        <dbReference type="ARBA" id="ARBA00022490"/>
    </source>
</evidence>
<dbReference type="EC" id="2.1.1.223" evidence="6"/>
<dbReference type="GO" id="GO:0016430">
    <property type="term" value="F:tRNA (adenine-N6)-methyltransferase activity"/>
    <property type="evidence" value="ECO:0007669"/>
    <property type="project" value="UniProtKB-UniRule"/>
</dbReference>
<feature type="domain" description="Methyltransferase small" evidence="7">
    <location>
        <begin position="35"/>
        <end position="128"/>
    </location>
</feature>
<comment type="similarity">
    <text evidence="6">Belongs to the methyltransferase superfamily. tRNA (adenine-N(6)-)-methyltransferase family.</text>
</comment>
<evidence type="ECO:0000256" key="4">
    <source>
        <dbReference type="ARBA" id="ARBA00022691"/>
    </source>
</evidence>
<evidence type="ECO:0000256" key="6">
    <source>
        <dbReference type="HAMAP-Rule" id="MF_01872"/>
    </source>
</evidence>
<dbReference type="SUPFAM" id="SSF53335">
    <property type="entry name" value="S-adenosyl-L-methionine-dependent methyltransferases"/>
    <property type="match status" value="1"/>
</dbReference>
<organism evidence="8 9">
    <name type="scientific">Hyunsoonleella flava</name>
    <dbReference type="NCBI Taxonomy" id="2527939"/>
    <lineage>
        <taxon>Bacteria</taxon>
        <taxon>Pseudomonadati</taxon>
        <taxon>Bacteroidota</taxon>
        <taxon>Flavobacteriia</taxon>
        <taxon>Flavobacteriales</taxon>
        <taxon>Flavobacteriaceae</taxon>
    </lineage>
</organism>
<keyword evidence="2 6" id="KW-0489">Methyltransferase</keyword>
<name>A0A4Q9FBA2_9FLAO</name>
<evidence type="ECO:0000256" key="2">
    <source>
        <dbReference type="ARBA" id="ARBA00022603"/>
    </source>
</evidence>
<dbReference type="HAMAP" id="MF_01872">
    <property type="entry name" value="tRNA_methyltr_YfiC"/>
    <property type="match status" value="1"/>
</dbReference>
<keyword evidence="9" id="KW-1185">Reference proteome</keyword>
<keyword evidence="1 6" id="KW-0963">Cytoplasm</keyword>
<comment type="catalytic activity">
    <reaction evidence="6">
        <text>adenosine(37) in tRNA1(Val) + S-adenosyl-L-methionine = N(6)-methyladenosine(37) in tRNA1(Val) + S-adenosyl-L-homocysteine + H(+)</text>
        <dbReference type="Rhea" id="RHEA:43160"/>
        <dbReference type="Rhea" id="RHEA-COMP:10369"/>
        <dbReference type="Rhea" id="RHEA-COMP:10370"/>
        <dbReference type="ChEBI" id="CHEBI:15378"/>
        <dbReference type="ChEBI" id="CHEBI:57856"/>
        <dbReference type="ChEBI" id="CHEBI:59789"/>
        <dbReference type="ChEBI" id="CHEBI:74411"/>
        <dbReference type="ChEBI" id="CHEBI:74449"/>
        <dbReference type="EC" id="2.1.1.223"/>
    </reaction>
</comment>
<keyword evidence="4 6" id="KW-0949">S-adenosyl-L-methionine</keyword>
<dbReference type="EMBL" id="SIRT01000018">
    <property type="protein sequence ID" value="TBM99024.1"/>
    <property type="molecule type" value="Genomic_DNA"/>
</dbReference>
<sequence>MSVAPFLFKKFRVNQDRCAMKVGTDSVLLGVWTSLEKKPFSILDVGAGTGVLSLILAQRSSATSETVGIIDALEIDENAYEQCVENFEQSPWGDTLFCYHASLDEFTKEIEDKYDLIICNPPFYSEDFKTENKQRDLARFQDAMPFGHLIESVSKLLSEVGTFNVVIPFKEEGYFIELAATFKLFPKKILRIKGNPSSDIKRSLIEFSFRKSEPIIDSLVIETKRHQYTNDYINLTKDFYLKM</sequence>
<dbReference type="InterPro" id="IPR029063">
    <property type="entry name" value="SAM-dependent_MTases_sf"/>
</dbReference>
<dbReference type="AlphaFoldDB" id="A0A4Q9FBA2"/>
<evidence type="ECO:0000313" key="9">
    <source>
        <dbReference type="Proteomes" id="UP000291142"/>
    </source>
</evidence>
<keyword evidence="5 6" id="KW-0819">tRNA processing</keyword>
<dbReference type="InterPro" id="IPR022882">
    <property type="entry name" value="tRNA_adenine-N6_MeTrfase"/>
</dbReference>
<comment type="caution">
    <text evidence="8">The sequence shown here is derived from an EMBL/GenBank/DDBJ whole genome shotgun (WGS) entry which is preliminary data.</text>
</comment>
<dbReference type="PROSITE" id="PS00092">
    <property type="entry name" value="N6_MTASE"/>
    <property type="match status" value="1"/>
</dbReference>
<dbReference type="Pfam" id="PF05175">
    <property type="entry name" value="MTS"/>
    <property type="match status" value="1"/>
</dbReference>
<dbReference type="PANTHER" id="PTHR47739:SF1">
    <property type="entry name" value="TRNA1(VAL) (ADENINE(37)-N6)-METHYLTRANSFERASE"/>
    <property type="match status" value="1"/>
</dbReference>
<dbReference type="GO" id="GO:0008033">
    <property type="term" value="P:tRNA processing"/>
    <property type="evidence" value="ECO:0007669"/>
    <property type="project" value="UniProtKB-UniRule"/>
</dbReference>
<comment type="function">
    <text evidence="6">Specifically methylates the adenine in position 37 of tRNA(1)(Val) (anticodon cmo5UAC).</text>
</comment>
<evidence type="ECO:0000259" key="7">
    <source>
        <dbReference type="Pfam" id="PF05175"/>
    </source>
</evidence>
<dbReference type="InterPro" id="IPR007848">
    <property type="entry name" value="Small_mtfrase_dom"/>
</dbReference>
<dbReference type="Gene3D" id="3.40.50.150">
    <property type="entry name" value="Vaccinia Virus protein VP39"/>
    <property type="match status" value="1"/>
</dbReference>
<dbReference type="CDD" id="cd02440">
    <property type="entry name" value="AdoMet_MTases"/>
    <property type="match status" value="1"/>
</dbReference>
<dbReference type="InterPro" id="IPR002052">
    <property type="entry name" value="DNA_methylase_N6_adenine_CS"/>
</dbReference>
<keyword evidence="3 6" id="KW-0808">Transferase</keyword>
<evidence type="ECO:0000256" key="3">
    <source>
        <dbReference type="ARBA" id="ARBA00022679"/>
    </source>
</evidence>
<dbReference type="GO" id="GO:0032259">
    <property type="term" value="P:methylation"/>
    <property type="evidence" value="ECO:0007669"/>
    <property type="project" value="UniProtKB-KW"/>
</dbReference>
<protein>
    <recommendedName>
        <fullName evidence="6">tRNA1(Val) (adenine(37)-N6)-methyltransferase</fullName>
        <ecNumber evidence="6">2.1.1.223</ecNumber>
    </recommendedName>
    <alternativeName>
        <fullName evidence="6">tRNA m6A37 methyltransferase</fullName>
    </alternativeName>
</protein>
<accession>A0A4Q9FBA2</accession>
<reference evidence="8 9" key="1">
    <citation type="submission" date="2019-02" db="EMBL/GenBank/DDBJ databases">
        <title>Hyunsoonleella sp., isolated from marine sediment.</title>
        <authorList>
            <person name="Liu B.-T."/>
        </authorList>
    </citation>
    <scope>NUCLEOTIDE SEQUENCE [LARGE SCALE GENOMIC DNA]</scope>
    <source>
        <strain evidence="8 9">T58</strain>
    </source>
</reference>
<dbReference type="GO" id="GO:0005737">
    <property type="term" value="C:cytoplasm"/>
    <property type="evidence" value="ECO:0007669"/>
    <property type="project" value="UniProtKB-SubCell"/>
</dbReference>
<dbReference type="InterPro" id="IPR050210">
    <property type="entry name" value="tRNA_Adenine-N(6)_MTase"/>
</dbReference>
<evidence type="ECO:0000313" key="8">
    <source>
        <dbReference type="EMBL" id="TBM99024.1"/>
    </source>
</evidence>